<dbReference type="STRING" id="121845.A0A3Q0J6A4"/>
<dbReference type="InterPro" id="IPR037213">
    <property type="entry name" value="Run_dom_sf"/>
</dbReference>
<dbReference type="KEGG" id="dci:113470059"/>
<dbReference type="AlphaFoldDB" id="A0A3Q0J6A4"/>
<reference evidence="2" key="1">
    <citation type="submission" date="2025-08" db="UniProtKB">
        <authorList>
            <consortium name="RefSeq"/>
        </authorList>
    </citation>
    <scope>IDENTIFICATION</scope>
</reference>
<gene>
    <name evidence="2" type="primary">LOC113470059</name>
</gene>
<keyword evidence="1" id="KW-1185">Reference proteome</keyword>
<sequence length="168" mass="18145">MNKYLIEAVITSTRHLVNNFSSEQISNTSKIALNTLCPALYALLNEGGNSPSHGDGAALGVRSLHESLSLLGKLPPISPIHSVSSSIGSLRTSWTLKKLIRSIQSSSEEESELTMGHIRPRSCIDSANYLSNDVASSAKKRWSTINMGSKLAVAFQSLGGEEDEYPDR</sequence>
<dbReference type="GeneID" id="113470059"/>
<name>A0A3Q0J6A4_DIACI</name>
<dbReference type="Proteomes" id="UP000079169">
    <property type="component" value="Unplaced"/>
</dbReference>
<organism evidence="1 2">
    <name type="scientific">Diaphorina citri</name>
    <name type="common">Asian citrus psyllid</name>
    <dbReference type="NCBI Taxonomy" id="121845"/>
    <lineage>
        <taxon>Eukaryota</taxon>
        <taxon>Metazoa</taxon>
        <taxon>Ecdysozoa</taxon>
        <taxon>Arthropoda</taxon>
        <taxon>Hexapoda</taxon>
        <taxon>Insecta</taxon>
        <taxon>Pterygota</taxon>
        <taxon>Neoptera</taxon>
        <taxon>Paraneoptera</taxon>
        <taxon>Hemiptera</taxon>
        <taxon>Sternorrhyncha</taxon>
        <taxon>Psylloidea</taxon>
        <taxon>Psyllidae</taxon>
        <taxon>Diaphorininae</taxon>
        <taxon>Diaphorina</taxon>
    </lineage>
</organism>
<dbReference type="PaxDb" id="121845-A0A3Q0J6A4"/>
<accession>A0A3Q0J6A4</accession>
<evidence type="ECO:0000313" key="2">
    <source>
        <dbReference type="RefSeq" id="XP_026684009.1"/>
    </source>
</evidence>
<evidence type="ECO:0000313" key="1">
    <source>
        <dbReference type="Proteomes" id="UP000079169"/>
    </source>
</evidence>
<protein>
    <submittedName>
        <fullName evidence="2">Uncharacterized protein LOC113470059</fullName>
    </submittedName>
</protein>
<proteinExistence type="predicted"/>
<dbReference type="RefSeq" id="XP_026684009.1">
    <property type="nucleotide sequence ID" value="XM_026828208.1"/>
</dbReference>
<dbReference type="Gene3D" id="1.20.58.900">
    <property type="match status" value="1"/>
</dbReference>